<keyword evidence="5" id="KW-1003">Cell membrane</keyword>
<dbReference type="PANTHER" id="PTHR43483:SF3">
    <property type="entry name" value="MEMBRANE TRANSPORTER PROTEIN HI_0806-RELATED"/>
    <property type="match status" value="1"/>
</dbReference>
<keyword evidence="3 5" id="KW-1133">Transmembrane helix</keyword>
<dbReference type="AlphaFoldDB" id="U6B574"/>
<evidence type="ECO:0000256" key="4">
    <source>
        <dbReference type="ARBA" id="ARBA00023136"/>
    </source>
</evidence>
<evidence type="ECO:0000313" key="6">
    <source>
        <dbReference type="EMBL" id="AHA28194.1"/>
    </source>
</evidence>
<evidence type="ECO:0000256" key="2">
    <source>
        <dbReference type="ARBA" id="ARBA00022692"/>
    </source>
</evidence>
<feature type="transmembrane region" description="Helical" evidence="5">
    <location>
        <begin position="188"/>
        <end position="209"/>
    </location>
</feature>
<keyword evidence="4 5" id="KW-0472">Membrane</keyword>
<gene>
    <name evidence="6" type="ORF">lam_855</name>
</gene>
<evidence type="ECO:0000313" key="7">
    <source>
        <dbReference type="Proteomes" id="UP000017862"/>
    </source>
</evidence>
<dbReference type="PANTHER" id="PTHR43483">
    <property type="entry name" value="MEMBRANE TRANSPORTER PROTEIN HI_0806-RELATED"/>
    <property type="match status" value="1"/>
</dbReference>
<protein>
    <recommendedName>
        <fullName evidence="5">Probable membrane transporter protein</fullName>
    </recommendedName>
</protein>
<organism evidence="6 7">
    <name type="scientific">Candidatus Liberibacter americanus str. Sao Paulo</name>
    <dbReference type="NCBI Taxonomy" id="1261131"/>
    <lineage>
        <taxon>Bacteria</taxon>
        <taxon>Pseudomonadati</taxon>
        <taxon>Pseudomonadota</taxon>
        <taxon>Alphaproteobacteria</taxon>
        <taxon>Hyphomicrobiales</taxon>
        <taxon>Rhizobiaceae</taxon>
        <taxon>Liberibacter</taxon>
    </lineage>
</organism>
<sequence>MGGGLVMVPILAKAFQLSGVDDSICMHVAMGTSLGVIAPTSILSFIEHKRHGTVDMRIFKSWIIVLPVSSLITSILTTRLDNNLLKIGFSVFCCFIGFLMIFKNYLVFKYDFPDNYLKYVWGIIIGIFSGAMGVGGGILSAIIMLLCGRSINQATAISAGVSLLITIPGLFVRIYSGWGELEQNPMSLGYVDVLTVLTILPISFIVSPISTKISYMMEKRHLEFGFSLVMFFVAFSFI</sequence>
<dbReference type="KEGG" id="lar:lam_855"/>
<feature type="transmembrane region" description="Helical" evidence="5">
    <location>
        <begin position="84"/>
        <end position="107"/>
    </location>
</feature>
<dbReference type="Pfam" id="PF01925">
    <property type="entry name" value="TauE"/>
    <property type="match status" value="1"/>
</dbReference>
<comment type="subcellular location">
    <subcellularLocation>
        <location evidence="5">Cell membrane</location>
        <topology evidence="5">Multi-pass membrane protein</topology>
    </subcellularLocation>
    <subcellularLocation>
        <location evidence="1">Membrane</location>
        <topology evidence="1">Multi-pass membrane protein</topology>
    </subcellularLocation>
</comment>
<dbReference type="HOGENOM" id="CLU_045498_6_0_5"/>
<dbReference type="GO" id="GO:0005886">
    <property type="term" value="C:plasma membrane"/>
    <property type="evidence" value="ECO:0007669"/>
    <property type="project" value="UniProtKB-SubCell"/>
</dbReference>
<dbReference type="STRING" id="1261131.lam_855"/>
<evidence type="ECO:0000256" key="5">
    <source>
        <dbReference type="RuleBase" id="RU363041"/>
    </source>
</evidence>
<feature type="transmembrane region" description="Helical" evidence="5">
    <location>
        <begin position="119"/>
        <end position="147"/>
    </location>
</feature>
<name>U6B574_9HYPH</name>
<dbReference type="eggNOG" id="COG0730">
    <property type="taxonomic scope" value="Bacteria"/>
</dbReference>
<feature type="transmembrane region" description="Helical" evidence="5">
    <location>
        <begin position="24"/>
        <end position="46"/>
    </location>
</feature>
<proteinExistence type="inferred from homology"/>
<evidence type="ECO:0000256" key="1">
    <source>
        <dbReference type="ARBA" id="ARBA00004141"/>
    </source>
</evidence>
<comment type="similarity">
    <text evidence="5">Belongs to the 4-toluene sulfonate uptake permease (TSUP) (TC 2.A.102) family.</text>
</comment>
<accession>U6B574</accession>
<dbReference type="PATRIC" id="fig|1261131.3.peg.823"/>
<keyword evidence="7" id="KW-1185">Reference proteome</keyword>
<reference evidence="6 7" key="1">
    <citation type="journal article" date="2014" name="Mol. Plant Microbe Interact.">
        <title>The complete genome sequence of Candidatus Liberibacter americanus, associated with citrus Huanglongbing.</title>
        <authorList>
            <person name="Wulff N.A."/>
            <person name="Zhang S."/>
            <person name="Setubal J.C."/>
            <person name="Almeida N.F."/>
            <person name="Martins E.C."/>
            <person name="Harakava R."/>
            <person name="Kumar D."/>
            <person name="Rangel L.T."/>
            <person name="Foissac X."/>
            <person name="Bove J."/>
            <person name="Gabriel D.W."/>
        </authorList>
    </citation>
    <scope>NUCLEOTIDE SEQUENCE [LARGE SCALE GENOMIC DNA]</scope>
    <source>
        <strain evidence="6 7">Sao Paulo</strain>
    </source>
</reference>
<keyword evidence="2 5" id="KW-0812">Transmembrane</keyword>
<dbReference type="Proteomes" id="UP000017862">
    <property type="component" value="Chromosome"/>
</dbReference>
<dbReference type="InterPro" id="IPR002781">
    <property type="entry name" value="TM_pro_TauE-like"/>
</dbReference>
<feature type="transmembrane region" description="Helical" evidence="5">
    <location>
        <begin position="154"/>
        <end position="176"/>
    </location>
</feature>
<evidence type="ECO:0000256" key="3">
    <source>
        <dbReference type="ARBA" id="ARBA00022989"/>
    </source>
</evidence>
<dbReference type="EMBL" id="CP006604">
    <property type="protein sequence ID" value="AHA28194.1"/>
    <property type="molecule type" value="Genomic_DNA"/>
</dbReference>
<feature type="transmembrane region" description="Helical" evidence="5">
    <location>
        <begin position="58"/>
        <end position="77"/>
    </location>
</feature>
<feature type="transmembrane region" description="Helical" evidence="5">
    <location>
        <begin position="221"/>
        <end position="237"/>
    </location>
</feature>